<evidence type="ECO:0000259" key="2">
    <source>
        <dbReference type="Pfam" id="PF03713"/>
    </source>
</evidence>
<feature type="transmembrane region" description="Helical" evidence="1">
    <location>
        <begin position="59"/>
        <end position="76"/>
    </location>
</feature>
<reference evidence="3 4" key="1">
    <citation type="submission" date="2017-05" db="EMBL/GenBank/DDBJ databases">
        <title>Full genome sequence of Pseudorhodoplanes sinuspersici.</title>
        <authorList>
            <person name="Dastgheib S.M.M."/>
            <person name="Shavandi M."/>
            <person name="Tirandaz H."/>
        </authorList>
    </citation>
    <scope>NUCLEOTIDE SEQUENCE [LARGE SCALE GENOMIC DNA]</scope>
    <source>
        <strain evidence="3 4">RIPI110</strain>
    </source>
</reference>
<dbReference type="InterPro" id="IPR012347">
    <property type="entry name" value="Ferritin-like"/>
</dbReference>
<keyword evidence="1" id="KW-1133">Transmembrane helix</keyword>
<accession>A0A1W7A0D5</accession>
<dbReference type="STRING" id="1235591.CAK95_19680"/>
<evidence type="ECO:0000256" key="1">
    <source>
        <dbReference type="SAM" id="Phobius"/>
    </source>
</evidence>
<evidence type="ECO:0000313" key="3">
    <source>
        <dbReference type="EMBL" id="ARQ03069.1"/>
    </source>
</evidence>
<dbReference type="AlphaFoldDB" id="A0A1W7A0D5"/>
<dbReference type="Pfam" id="PF03713">
    <property type="entry name" value="DUF305"/>
    <property type="match status" value="1"/>
</dbReference>
<dbReference type="InterPro" id="IPR005183">
    <property type="entry name" value="DUF305_CopM-like"/>
</dbReference>
<protein>
    <submittedName>
        <fullName evidence="3">DUF305 domain-containing protein</fullName>
    </submittedName>
</protein>
<name>A0A1W7A0D5_9HYPH</name>
<organism evidence="3 4">
    <name type="scientific">Pseudorhodoplanes sinuspersici</name>
    <dbReference type="NCBI Taxonomy" id="1235591"/>
    <lineage>
        <taxon>Bacteria</taxon>
        <taxon>Pseudomonadati</taxon>
        <taxon>Pseudomonadota</taxon>
        <taxon>Alphaproteobacteria</taxon>
        <taxon>Hyphomicrobiales</taxon>
        <taxon>Pseudorhodoplanes</taxon>
    </lineage>
</organism>
<keyword evidence="4" id="KW-1185">Reference proteome</keyword>
<dbReference type="Gene3D" id="1.20.1260.10">
    <property type="match status" value="1"/>
</dbReference>
<proteinExistence type="predicted"/>
<evidence type="ECO:0000313" key="4">
    <source>
        <dbReference type="Proteomes" id="UP000194137"/>
    </source>
</evidence>
<dbReference type="OrthoDB" id="517560at2"/>
<feature type="transmembrane region" description="Helical" evidence="1">
    <location>
        <begin position="29"/>
        <end position="47"/>
    </location>
</feature>
<keyword evidence="1" id="KW-0472">Membrane</keyword>
<dbReference type="KEGG" id="psin:CAK95_19680"/>
<sequence length="139" mass="15603">MTLLSFIAMFILMYSMVDRFANVYPNLNQFYMAGTMAAPMVIIELLIMRSMYPDMKMNMIVGGVAFVALALFFVGIRAQTAVGNVQFVKSMIPHHSGAILMCERAPITDAELKTLCDGIIKSQQQEIDQMKQILARLNK</sequence>
<dbReference type="Proteomes" id="UP000194137">
    <property type="component" value="Chromosome"/>
</dbReference>
<keyword evidence="1" id="KW-0812">Transmembrane</keyword>
<feature type="domain" description="DUF305" evidence="2">
    <location>
        <begin position="85"/>
        <end position="134"/>
    </location>
</feature>
<gene>
    <name evidence="3" type="ORF">CAK95_19680</name>
</gene>
<dbReference type="EMBL" id="CP021112">
    <property type="protein sequence ID" value="ARQ03069.1"/>
    <property type="molecule type" value="Genomic_DNA"/>
</dbReference>